<sequence>MSPSGQFAPPPNSAGLRDKIAKFEKKGGVPVPRGSFGLGAPPLAENGPMKRRGELYGNRIPGTVRVSGGGPSVSRSGSPFDSTRSFSLSALEGENLNADYLASSPTSSPPPPFKPLTPHHTGTRDPLPRGTPFTTALELARKAEGNLEASLKPAGLEADTLEERSEGQGEEGKEALAHTSTSENEAVPLPSPPSIVLSPSGDLEEEQVSSDSTVSPEIVAMPETATPPALDTLESNAVLVAPVSPDESVSSKEEATVCPKATVIEKPVKATPAVVEPKSQPMSSSGDEVPAISQQVDSKQVEGLSPDSNGVAAEPSPLSPMGPFTLANAVHDLGQVVANIHEMFPGQISPLADPPPFRPLRLDTSVQEKSQAPKTPLRSKKSVPDLHIPPNTADVVPVPSLRRDPSLAPSASAGSNLATPRSTNGRPVSMIETSPSHVVVAHRVTPLTSRGVPVFLAGKEQKNIEHFPPTPEPDTSEFGTVSMHKPSHSFSHARTYVPHNPSETPSFSAVVHAKVTETAPAPAPSASYKDFYAKVPETPQVNRTPAETPMSPGYGELATLLHEAALLELTLEQGELPTEAMRQEESERKQREEQEQKEREKEAAARAKVEEERRKHAAVAKARAKQEATESKSKSSFRNPLLRSKNSHKRGVSTDSQASRASNEPVRHKSVVQQASSIDSIPETVDVDARTSSQTSPKSPSRYFTSLRRLASTSRPSTSISQYSRNSVSASSEISSEDSASIPTPPGNGMYSAGSHANGSTAGSERSSIFGGNGIAWPSLSPKKSPNMGRAASFADKMFNRGRTKSTVSTNSPYDAVGMSLVFLGQCLRVVSLTCATDRLTKSRAAKSAAALIPPLDPISFTLDVPVVDDKDLPSPRRSASLYVPSLSSFPPTYATKPTSPVYTSQVTASLDSMLSERLTSPVYNPQQAPSHGMQSLDTLFSAKPTSPVYTPHIPAMKSEETITDSLMPSPNPSSLLPSPQHHNSNRSSWISGVSDLSMDSSTSSIPSPFFDSFPSVPEDTPLPPALPGRRRNFHRPSLPLPAPSFFEPAPLSSAAVGSEFSPAPTPILHRLVAKETRKAT</sequence>
<accession>A0A9P7G5L4</accession>
<evidence type="ECO:0000313" key="3">
    <source>
        <dbReference type="Proteomes" id="UP000775547"/>
    </source>
</evidence>
<feature type="compositionally biased region" description="Polar residues" evidence="1">
    <location>
        <begin position="280"/>
        <end position="298"/>
    </location>
</feature>
<feature type="compositionally biased region" description="Low complexity" evidence="1">
    <location>
        <begin position="61"/>
        <end position="79"/>
    </location>
</feature>
<feature type="region of interest" description="Disordered" evidence="1">
    <location>
        <begin position="964"/>
        <end position="989"/>
    </location>
</feature>
<feature type="compositionally biased region" description="Polar residues" evidence="1">
    <location>
        <begin position="690"/>
        <end position="704"/>
    </location>
</feature>
<feature type="region of interest" description="Disordered" evidence="1">
    <location>
        <begin position="1010"/>
        <end position="1035"/>
    </location>
</feature>
<dbReference type="AlphaFoldDB" id="A0A9P7G5L4"/>
<reference evidence="2" key="2">
    <citation type="submission" date="2021-10" db="EMBL/GenBank/DDBJ databases">
        <title>Phylogenomics reveals ancestral predisposition of the termite-cultivated fungus Termitomyces towards a domesticated lifestyle.</title>
        <authorList>
            <person name="Auxier B."/>
            <person name="Grum-Grzhimaylo A."/>
            <person name="Cardenas M.E."/>
            <person name="Lodge J.D."/>
            <person name="Laessoe T."/>
            <person name="Pedersen O."/>
            <person name="Smith M.E."/>
            <person name="Kuyper T.W."/>
            <person name="Franco-Molano E.A."/>
            <person name="Baroni T.J."/>
            <person name="Aanen D.K."/>
        </authorList>
    </citation>
    <scope>NUCLEOTIDE SEQUENCE</scope>
    <source>
        <strain evidence="2">AP01</strain>
        <tissue evidence="2">Mycelium</tissue>
    </source>
</reference>
<evidence type="ECO:0000256" key="1">
    <source>
        <dbReference type="SAM" id="MobiDB-lite"/>
    </source>
</evidence>
<feature type="region of interest" description="Disordered" evidence="1">
    <location>
        <begin position="579"/>
        <end position="766"/>
    </location>
</feature>
<feature type="compositionally biased region" description="Polar residues" evidence="1">
    <location>
        <begin position="412"/>
        <end position="426"/>
    </location>
</feature>
<dbReference type="OrthoDB" id="3237291at2759"/>
<feature type="region of interest" description="Disordered" evidence="1">
    <location>
        <begin position="464"/>
        <end position="486"/>
    </location>
</feature>
<dbReference type="EMBL" id="JABCKV010000127">
    <property type="protein sequence ID" value="KAG5643220.1"/>
    <property type="molecule type" value="Genomic_DNA"/>
</dbReference>
<feature type="compositionally biased region" description="Polar residues" evidence="1">
    <location>
        <begin position="755"/>
        <end position="766"/>
    </location>
</feature>
<protein>
    <submittedName>
        <fullName evidence="2">Uncharacterized protein</fullName>
    </submittedName>
</protein>
<dbReference type="Proteomes" id="UP000775547">
    <property type="component" value="Unassembled WGS sequence"/>
</dbReference>
<keyword evidence="3" id="KW-1185">Reference proteome</keyword>
<feature type="region of interest" description="Disordered" evidence="1">
    <location>
        <begin position="26"/>
        <end position="233"/>
    </location>
</feature>
<proteinExistence type="predicted"/>
<feature type="region of interest" description="Disordered" evidence="1">
    <location>
        <begin position="349"/>
        <end position="426"/>
    </location>
</feature>
<feature type="compositionally biased region" description="Basic and acidic residues" evidence="1">
    <location>
        <begin position="581"/>
        <end position="614"/>
    </location>
</feature>
<feature type="compositionally biased region" description="Low complexity" evidence="1">
    <location>
        <begin position="966"/>
        <end position="980"/>
    </location>
</feature>
<organism evidence="2 3">
    <name type="scientific">Asterophora parasitica</name>
    <dbReference type="NCBI Taxonomy" id="117018"/>
    <lineage>
        <taxon>Eukaryota</taxon>
        <taxon>Fungi</taxon>
        <taxon>Dikarya</taxon>
        <taxon>Basidiomycota</taxon>
        <taxon>Agaricomycotina</taxon>
        <taxon>Agaricomycetes</taxon>
        <taxon>Agaricomycetidae</taxon>
        <taxon>Agaricales</taxon>
        <taxon>Tricholomatineae</taxon>
        <taxon>Lyophyllaceae</taxon>
        <taxon>Asterophora</taxon>
    </lineage>
</organism>
<feature type="compositionally biased region" description="Basic and acidic residues" evidence="1">
    <location>
        <begin position="624"/>
        <end position="633"/>
    </location>
</feature>
<name>A0A9P7G5L4_9AGAR</name>
<gene>
    <name evidence="2" type="ORF">DXG03_001341</name>
</gene>
<feature type="compositionally biased region" description="Low complexity" evidence="1">
    <location>
        <begin position="727"/>
        <end position="742"/>
    </location>
</feature>
<feature type="compositionally biased region" description="Polar residues" evidence="1">
    <location>
        <begin position="364"/>
        <end position="373"/>
    </location>
</feature>
<feature type="compositionally biased region" description="Polar residues" evidence="1">
    <location>
        <begin position="653"/>
        <end position="662"/>
    </location>
</feature>
<feature type="region of interest" description="Disordered" evidence="1">
    <location>
        <begin position="272"/>
        <end position="317"/>
    </location>
</feature>
<evidence type="ECO:0000313" key="2">
    <source>
        <dbReference type="EMBL" id="KAG5643220.1"/>
    </source>
</evidence>
<feature type="compositionally biased region" description="Basic and acidic residues" evidence="1">
    <location>
        <begin position="161"/>
        <end position="176"/>
    </location>
</feature>
<comment type="caution">
    <text evidence="2">The sequence shown here is derived from an EMBL/GenBank/DDBJ whole genome shotgun (WGS) entry which is preliminary data.</text>
</comment>
<reference evidence="2" key="1">
    <citation type="submission" date="2020-07" db="EMBL/GenBank/DDBJ databases">
        <authorList>
            <person name="Nieuwenhuis M."/>
            <person name="Van De Peppel L.J.J."/>
        </authorList>
    </citation>
    <scope>NUCLEOTIDE SEQUENCE</scope>
    <source>
        <strain evidence="2">AP01</strain>
        <tissue evidence="2">Mycelium</tissue>
    </source>
</reference>
<feature type="compositionally biased region" description="Polar residues" evidence="1">
    <location>
        <begin position="711"/>
        <end position="726"/>
    </location>
</feature>